<dbReference type="EMBL" id="JANJYJ010000002">
    <property type="protein sequence ID" value="KAK3225066.1"/>
    <property type="molecule type" value="Genomic_DNA"/>
</dbReference>
<sequence length="82" mass="9027">MKNEFYGKEAGQSHPPDFNSSNLVTGVYVCDGNDIDAEDIAAWLYGFSSMAYGEYDFLSMCQPQSYQAVDENILPVQMGGVV</sequence>
<comment type="caution">
    <text evidence="1">The sequence shown here is derived from an EMBL/GenBank/DDBJ whole genome shotgun (WGS) entry which is preliminary data.</text>
</comment>
<evidence type="ECO:0000313" key="1">
    <source>
        <dbReference type="EMBL" id="KAK3225066.1"/>
    </source>
</evidence>
<reference evidence="1" key="1">
    <citation type="journal article" date="2023" name="Plant J.">
        <title>Genome sequences and population genomics provide insights into the demographic history, inbreeding, and mutation load of two 'living fossil' tree species of Dipteronia.</title>
        <authorList>
            <person name="Feng Y."/>
            <person name="Comes H.P."/>
            <person name="Chen J."/>
            <person name="Zhu S."/>
            <person name="Lu R."/>
            <person name="Zhang X."/>
            <person name="Li P."/>
            <person name="Qiu J."/>
            <person name="Olsen K.M."/>
            <person name="Qiu Y."/>
        </authorList>
    </citation>
    <scope>NUCLEOTIDE SEQUENCE</scope>
    <source>
        <strain evidence="1">NBL</strain>
    </source>
</reference>
<evidence type="ECO:0000313" key="2">
    <source>
        <dbReference type="Proteomes" id="UP001281410"/>
    </source>
</evidence>
<proteinExistence type="predicted"/>
<dbReference type="Proteomes" id="UP001281410">
    <property type="component" value="Unassembled WGS sequence"/>
</dbReference>
<protein>
    <submittedName>
        <fullName evidence="1">Uncharacterized protein</fullName>
    </submittedName>
</protein>
<keyword evidence="2" id="KW-1185">Reference proteome</keyword>
<accession>A0AAE0EE77</accession>
<name>A0AAE0EE77_9ROSI</name>
<gene>
    <name evidence="1" type="ORF">Dsin_004928</name>
</gene>
<organism evidence="1 2">
    <name type="scientific">Dipteronia sinensis</name>
    <dbReference type="NCBI Taxonomy" id="43782"/>
    <lineage>
        <taxon>Eukaryota</taxon>
        <taxon>Viridiplantae</taxon>
        <taxon>Streptophyta</taxon>
        <taxon>Embryophyta</taxon>
        <taxon>Tracheophyta</taxon>
        <taxon>Spermatophyta</taxon>
        <taxon>Magnoliopsida</taxon>
        <taxon>eudicotyledons</taxon>
        <taxon>Gunneridae</taxon>
        <taxon>Pentapetalae</taxon>
        <taxon>rosids</taxon>
        <taxon>malvids</taxon>
        <taxon>Sapindales</taxon>
        <taxon>Sapindaceae</taxon>
        <taxon>Hippocastanoideae</taxon>
        <taxon>Acereae</taxon>
        <taxon>Dipteronia</taxon>
    </lineage>
</organism>
<dbReference type="AlphaFoldDB" id="A0AAE0EE77"/>